<accession>A0AAE0JXA5</accession>
<dbReference type="EMBL" id="JAULSN010000008">
    <property type="protein sequence ID" value="KAK3366063.1"/>
    <property type="molecule type" value="Genomic_DNA"/>
</dbReference>
<organism evidence="2 3">
    <name type="scientific">Lasiosphaeria ovina</name>
    <dbReference type="NCBI Taxonomy" id="92902"/>
    <lineage>
        <taxon>Eukaryota</taxon>
        <taxon>Fungi</taxon>
        <taxon>Dikarya</taxon>
        <taxon>Ascomycota</taxon>
        <taxon>Pezizomycotina</taxon>
        <taxon>Sordariomycetes</taxon>
        <taxon>Sordariomycetidae</taxon>
        <taxon>Sordariales</taxon>
        <taxon>Lasiosphaeriaceae</taxon>
        <taxon>Lasiosphaeria</taxon>
    </lineage>
</organism>
<protein>
    <submittedName>
        <fullName evidence="2">Uncharacterized protein</fullName>
    </submittedName>
</protein>
<dbReference type="Proteomes" id="UP001287356">
    <property type="component" value="Unassembled WGS sequence"/>
</dbReference>
<proteinExistence type="predicted"/>
<gene>
    <name evidence="2" type="ORF">B0T24DRAFT_411454</name>
</gene>
<feature type="compositionally biased region" description="Basic and acidic residues" evidence="1">
    <location>
        <begin position="146"/>
        <end position="157"/>
    </location>
</feature>
<keyword evidence="3" id="KW-1185">Reference proteome</keyword>
<dbReference type="AlphaFoldDB" id="A0AAE0JXA5"/>
<evidence type="ECO:0000256" key="1">
    <source>
        <dbReference type="SAM" id="MobiDB-lite"/>
    </source>
</evidence>
<sequence length="157" mass="17866">MGIRETRESPQLNYRGSVFFVGRLASPGEAVFSWVLYFTYSVFHFHFHFSLWTAWSPPVCFNATLGSLHVRRGSWLIYRGVPPPHQGHLGSFVGTRLNDDAEEAKERKTRNKRKQRDRRTCSTAGNHIVGISSEENLHSRTHKKKAPGERKPCLGSG</sequence>
<evidence type="ECO:0000313" key="2">
    <source>
        <dbReference type="EMBL" id="KAK3366063.1"/>
    </source>
</evidence>
<evidence type="ECO:0000313" key="3">
    <source>
        <dbReference type="Proteomes" id="UP001287356"/>
    </source>
</evidence>
<reference evidence="2" key="2">
    <citation type="submission" date="2023-06" db="EMBL/GenBank/DDBJ databases">
        <authorList>
            <consortium name="Lawrence Berkeley National Laboratory"/>
            <person name="Haridas S."/>
            <person name="Hensen N."/>
            <person name="Bonometti L."/>
            <person name="Westerberg I."/>
            <person name="Brannstrom I.O."/>
            <person name="Guillou S."/>
            <person name="Cros-Aarteil S."/>
            <person name="Calhoun S."/>
            <person name="Kuo A."/>
            <person name="Mondo S."/>
            <person name="Pangilinan J."/>
            <person name="Riley R."/>
            <person name="Labutti K."/>
            <person name="Andreopoulos B."/>
            <person name="Lipzen A."/>
            <person name="Chen C."/>
            <person name="Yanf M."/>
            <person name="Daum C."/>
            <person name="Ng V."/>
            <person name="Clum A."/>
            <person name="Steindorff A."/>
            <person name="Ohm R."/>
            <person name="Martin F."/>
            <person name="Silar P."/>
            <person name="Natvig D."/>
            <person name="Lalanne C."/>
            <person name="Gautier V."/>
            <person name="Ament-Velasquez S.L."/>
            <person name="Kruys A."/>
            <person name="Hutchinson M.I."/>
            <person name="Powell A.J."/>
            <person name="Barry K."/>
            <person name="Miller A.N."/>
            <person name="Grigoriev I.V."/>
            <person name="Debuchy R."/>
            <person name="Gladieux P."/>
            <person name="Thoren M.H."/>
            <person name="Johannesson H."/>
        </authorList>
    </citation>
    <scope>NUCLEOTIDE SEQUENCE</scope>
    <source>
        <strain evidence="2">CBS 958.72</strain>
    </source>
</reference>
<feature type="compositionally biased region" description="Basic residues" evidence="1">
    <location>
        <begin position="107"/>
        <end position="117"/>
    </location>
</feature>
<name>A0AAE0JXA5_9PEZI</name>
<feature type="region of interest" description="Disordered" evidence="1">
    <location>
        <begin position="100"/>
        <end position="157"/>
    </location>
</feature>
<comment type="caution">
    <text evidence="2">The sequence shown here is derived from an EMBL/GenBank/DDBJ whole genome shotgun (WGS) entry which is preliminary data.</text>
</comment>
<reference evidence="2" key="1">
    <citation type="journal article" date="2023" name="Mol. Phylogenet. Evol.">
        <title>Genome-scale phylogeny and comparative genomics of the fungal order Sordariales.</title>
        <authorList>
            <person name="Hensen N."/>
            <person name="Bonometti L."/>
            <person name="Westerberg I."/>
            <person name="Brannstrom I.O."/>
            <person name="Guillou S."/>
            <person name="Cros-Aarteil S."/>
            <person name="Calhoun S."/>
            <person name="Haridas S."/>
            <person name="Kuo A."/>
            <person name="Mondo S."/>
            <person name="Pangilinan J."/>
            <person name="Riley R."/>
            <person name="LaButti K."/>
            <person name="Andreopoulos B."/>
            <person name="Lipzen A."/>
            <person name="Chen C."/>
            <person name="Yan M."/>
            <person name="Daum C."/>
            <person name="Ng V."/>
            <person name="Clum A."/>
            <person name="Steindorff A."/>
            <person name="Ohm R.A."/>
            <person name="Martin F."/>
            <person name="Silar P."/>
            <person name="Natvig D.O."/>
            <person name="Lalanne C."/>
            <person name="Gautier V."/>
            <person name="Ament-Velasquez S.L."/>
            <person name="Kruys A."/>
            <person name="Hutchinson M.I."/>
            <person name="Powell A.J."/>
            <person name="Barry K."/>
            <person name="Miller A.N."/>
            <person name="Grigoriev I.V."/>
            <person name="Debuchy R."/>
            <person name="Gladieux P."/>
            <person name="Hiltunen Thoren M."/>
            <person name="Johannesson H."/>
        </authorList>
    </citation>
    <scope>NUCLEOTIDE SEQUENCE</scope>
    <source>
        <strain evidence="2">CBS 958.72</strain>
    </source>
</reference>